<dbReference type="AlphaFoldDB" id="A0AAW8D5I3"/>
<feature type="compositionally biased region" description="Polar residues" evidence="1">
    <location>
        <begin position="83"/>
        <end position="95"/>
    </location>
</feature>
<dbReference type="Proteomes" id="UP001242045">
    <property type="component" value="Unassembled WGS sequence"/>
</dbReference>
<feature type="region of interest" description="Disordered" evidence="1">
    <location>
        <begin position="71"/>
        <end position="95"/>
    </location>
</feature>
<reference evidence="2" key="1">
    <citation type="submission" date="2023-07" db="EMBL/GenBank/DDBJ databases">
        <title>Sorghum-associated microbial communities from plants grown in Nebraska, USA.</title>
        <authorList>
            <person name="Schachtman D."/>
        </authorList>
    </citation>
    <scope>NUCLEOTIDE SEQUENCE</scope>
    <source>
        <strain evidence="2">DS3754</strain>
    </source>
</reference>
<sequence length="95" mass="10820">MEVSWKEMVVEVLCGNRQQLGGAMRLQPIRRSDATGFVGRHLVGFAPQRCQWRLRITQGLDRIRPSFFSNSFSNAPGDLQPPGRQTNSMNRFLNT</sequence>
<protein>
    <submittedName>
        <fullName evidence="2">Uncharacterized protein</fullName>
    </submittedName>
</protein>
<organism evidence="2 3">
    <name type="scientific">Variovorax boronicumulans</name>
    <dbReference type="NCBI Taxonomy" id="436515"/>
    <lineage>
        <taxon>Bacteria</taxon>
        <taxon>Pseudomonadati</taxon>
        <taxon>Pseudomonadota</taxon>
        <taxon>Betaproteobacteria</taxon>
        <taxon>Burkholderiales</taxon>
        <taxon>Comamonadaceae</taxon>
        <taxon>Variovorax</taxon>
    </lineage>
</organism>
<dbReference type="RefSeq" id="WP_306881932.1">
    <property type="nucleotide sequence ID" value="NZ_JAUSRD010000019.1"/>
</dbReference>
<evidence type="ECO:0000256" key="1">
    <source>
        <dbReference type="SAM" id="MobiDB-lite"/>
    </source>
</evidence>
<proteinExistence type="predicted"/>
<name>A0AAW8D5I3_9BURK</name>
<evidence type="ECO:0000313" key="2">
    <source>
        <dbReference type="EMBL" id="MDP9896616.1"/>
    </source>
</evidence>
<evidence type="ECO:0000313" key="3">
    <source>
        <dbReference type="Proteomes" id="UP001242045"/>
    </source>
</evidence>
<comment type="caution">
    <text evidence="2">The sequence shown here is derived from an EMBL/GenBank/DDBJ whole genome shotgun (WGS) entry which is preliminary data.</text>
</comment>
<dbReference type="EMBL" id="JAUSRD010000019">
    <property type="protein sequence ID" value="MDP9896616.1"/>
    <property type="molecule type" value="Genomic_DNA"/>
</dbReference>
<accession>A0AAW8D5I3</accession>
<gene>
    <name evidence="2" type="ORF">J2W31_005752</name>
</gene>